<organism evidence="1 2">
    <name type="scientific">Arctium lappa</name>
    <name type="common">Greater burdock</name>
    <name type="synonym">Lappa major</name>
    <dbReference type="NCBI Taxonomy" id="4217"/>
    <lineage>
        <taxon>Eukaryota</taxon>
        <taxon>Viridiplantae</taxon>
        <taxon>Streptophyta</taxon>
        <taxon>Embryophyta</taxon>
        <taxon>Tracheophyta</taxon>
        <taxon>Spermatophyta</taxon>
        <taxon>Magnoliopsida</taxon>
        <taxon>eudicotyledons</taxon>
        <taxon>Gunneridae</taxon>
        <taxon>Pentapetalae</taxon>
        <taxon>asterids</taxon>
        <taxon>campanulids</taxon>
        <taxon>Asterales</taxon>
        <taxon>Asteraceae</taxon>
        <taxon>Carduoideae</taxon>
        <taxon>Cardueae</taxon>
        <taxon>Arctiinae</taxon>
        <taxon>Arctium</taxon>
    </lineage>
</organism>
<sequence>MSLPKASHDSLLSSVTEPSLEDPIIEEANMALIIDRYKDRFIVLPKEKCWFTKNLYLYQGHWHPSEHLFSVANVMALQDTFQANQSDIYLAALPKSGTTWIKALTFAIVNRTKYKNNSLSTHMLLISNPHDCLPYIEGEILRNKPTYVVENSPRLFATHIPYSSLPQSIIDYGCRIVYMCRNAKDVFVSLFHFPSKLRDKSLGIITFEEAFKMFCKGVSPCGPYWDHVKEYYEAYIKHPTRILFLTYENMSVDTINNVKHLAEFLGYPFTKEEEAEGEVEEIVRIDSPPRLLRLPLSPLSPPRKDDLALGVGGSTASTSFKESSLGGFLVVFL</sequence>
<proteinExistence type="predicted"/>
<keyword evidence="2" id="KW-1185">Reference proteome</keyword>
<evidence type="ECO:0000313" key="1">
    <source>
        <dbReference type="EMBL" id="KAI3667355.1"/>
    </source>
</evidence>
<name>A0ACB8XHP4_ARCLA</name>
<accession>A0ACB8XHP4</accession>
<reference evidence="1 2" key="2">
    <citation type="journal article" date="2022" name="Mol. Ecol. Resour.">
        <title>The genomes of chicory, endive, great burdock and yacon provide insights into Asteraceae paleo-polyploidization history and plant inulin production.</title>
        <authorList>
            <person name="Fan W."/>
            <person name="Wang S."/>
            <person name="Wang H."/>
            <person name="Wang A."/>
            <person name="Jiang F."/>
            <person name="Liu H."/>
            <person name="Zhao H."/>
            <person name="Xu D."/>
            <person name="Zhang Y."/>
        </authorList>
    </citation>
    <scope>NUCLEOTIDE SEQUENCE [LARGE SCALE GENOMIC DNA]</scope>
    <source>
        <strain evidence="2">cv. Niubang</strain>
    </source>
</reference>
<reference evidence="2" key="1">
    <citation type="journal article" date="2022" name="Mol. Ecol. Resour.">
        <title>The genomes of chicory, endive, great burdock and yacon provide insights into Asteraceae palaeo-polyploidization history and plant inulin production.</title>
        <authorList>
            <person name="Fan W."/>
            <person name="Wang S."/>
            <person name="Wang H."/>
            <person name="Wang A."/>
            <person name="Jiang F."/>
            <person name="Liu H."/>
            <person name="Zhao H."/>
            <person name="Xu D."/>
            <person name="Zhang Y."/>
        </authorList>
    </citation>
    <scope>NUCLEOTIDE SEQUENCE [LARGE SCALE GENOMIC DNA]</scope>
    <source>
        <strain evidence="2">cv. Niubang</strain>
    </source>
</reference>
<dbReference type="EMBL" id="CM042063">
    <property type="protein sequence ID" value="KAI3667355.1"/>
    <property type="molecule type" value="Genomic_DNA"/>
</dbReference>
<dbReference type="Proteomes" id="UP001055879">
    <property type="component" value="Linkage Group LG17"/>
</dbReference>
<evidence type="ECO:0000313" key="2">
    <source>
        <dbReference type="Proteomes" id="UP001055879"/>
    </source>
</evidence>
<comment type="caution">
    <text evidence="1">The sequence shown here is derived from an EMBL/GenBank/DDBJ whole genome shotgun (WGS) entry which is preliminary data.</text>
</comment>
<gene>
    <name evidence="1" type="ORF">L6452_42410</name>
</gene>
<protein>
    <submittedName>
        <fullName evidence="1">Uncharacterized protein</fullName>
    </submittedName>
</protein>